<keyword evidence="1" id="KW-0812">Transmembrane</keyword>
<reference evidence="2" key="1">
    <citation type="submission" date="2017-03" db="EMBL/GenBank/DDBJ databases">
        <authorList>
            <consortium name="AG Boll"/>
        </authorList>
    </citation>
    <scope>NUCLEOTIDE SEQUENCE [LARGE SCALE GENOMIC DNA]</scope>
    <source>
        <strain evidence="2">Chol</strain>
    </source>
</reference>
<proteinExistence type="predicted"/>
<feature type="transmembrane region" description="Helical" evidence="1">
    <location>
        <begin position="26"/>
        <end position="48"/>
    </location>
</feature>
<dbReference type="RefSeq" id="WP_083522826.1">
    <property type="nucleotide sequence ID" value="NZ_LFZK01000001.1"/>
</dbReference>
<dbReference type="Proteomes" id="UP000242886">
    <property type="component" value="Chromosome SDENCHOL"/>
</dbReference>
<dbReference type="InterPro" id="IPR012902">
    <property type="entry name" value="N_methyl_site"/>
</dbReference>
<dbReference type="PROSITE" id="PS00409">
    <property type="entry name" value="PROKAR_NTER_METHYL"/>
    <property type="match status" value="1"/>
</dbReference>
<accession>A0A7Z7MVY1</accession>
<dbReference type="Pfam" id="PF07963">
    <property type="entry name" value="N_methyl"/>
    <property type="match status" value="1"/>
</dbReference>
<protein>
    <submittedName>
        <fullName evidence="2">Pre-pilin leader sequence</fullName>
    </submittedName>
</protein>
<keyword evidence="3" id="KW-1185">Reference proteome</keyword>
<organism evidence="2 3">
    <name type="scientific">Sterolibacterium denitrificans</name>
    <dbReference type="NCBI Taxonomy" id="157592"/>
    <lineage>
        <taxon>Bacteria</taxon>
        <taxon>Pseudomonadati</taxon>
        <taxon>Pseudomonadota</taxon>
        <taxon>Betaproteobacteria</taxon>
        <taxon>Nitrosomonadales</taxon>
        <taxon>Sterolibacteriaceae</taxon>
        <taxon>Sterolibacterium</taxon>
    </lineage>
</organism>
<dbReference type="OrthoDB" id="8547299at2"/>
<gene>
    <name evidence="2" type="ORF">SDENCHOL_20883</name>
</gene>
<dbReference type="AlphaFoldDB" id="A0A7Z7MVY1"/>
<keyword evidence="1" id="KW-0472">Membrane</keyword>
<keyword evidence="1" id="KW-1133">Transmembrane helix</keyword>
<dbReference type="EMBL" id="LT837803">
    <property type="protein sequence ID" value="SMB29706.1"/>
    <property type="molecule type" value="Genomic_DNA"/>
</dbReference>
<evidence type="ECO:0000313" key="2">
    <source>
        <dbReference type="EMBL" id="SMB29706.1"/>
    </source>
</evidence>
<evidence type="ECO:0000313" key="3">
    <source>
        <dbReference type="Proteomes" id="UP000242886"/>
    </source>
</evidence>
<dbReference type="NCBIfam" id="TIGR02523">
    <property type="entry name" value="type_IV_pilV"/>
    <property type="match status" value="1"/>
</dbReference>
<name>A0A7Z7MVY1_9PROT</name>
<evidence type="ECO:0000256" key="1">
    <source>
        <dbReference type="SAM" id="Phobius"/>
    </source>
</evidence>
<dbReference type="InterPro" id="IPR013362">
    <property type="entry name" value="Pilus_4_PilV"/>
</dbReference>
<dbReference type="NCBIfam" id="TIGR02532">
    <property type="entry name" value="IV_pilin_GFxxxE"/>
    <property type="match status" value="1"/>
</dbReference>
<sequence>MKTPDLMQFARLKRQGRATPRRQRGVSLLEVLIAMLILAFGLLGLIAMQMATLRNNQSAFDRSRAIMAVYSVADIKRTEYLDTGELTDASMTAFPSEQLTDLKANLGQSADGAIACTETTLTPVLGDDISRYTCAITITWDDSLGLEGDSSQSLTTRVQL</sequence>